<evidence type="ECO:0000313" key="2">
    <source>
        <dbReference type="Proteomes" id="UP000004407"/>
    </source>
</evidence>
<dbReference type="AlphaFoldDB" id="G6AZ41"/>
<sequence>MHLRAKSVGMAGMPYPPIKLFAGCVGMAGMPYPPMLWEGVRVWAVSQKTCRNSFADGVIAVRLADWARMTVTLTLYK</sequence>
<dbReference type="HOGENOM" id="CLU_2635149_0_0_10"/>
<dbReference type="EMBL" id="AFZZ01000167">
    <property type="protein sequence ID" value="EHJ38714.1"/>
    <property type="molecule type" value="Genomic_DNA"/>
</dbReference>
<organism evidence="1 2">
    <name type="scientific">Leyella stercorea DSM 18206</name>
    <dbReference type="NCBI Taxonomy" id="1002367"/>
    <lineage>
        <taxon>Bacteria</taxon>
        <taxon>Pseudomonadati</taxon>
        <taxon>Bacteroidota</taxon>
        <taxon>Bacteroidia</taxon>
        <taxon>Bacteroidales</taxon>
        <taxon>Prevotellaceae</taxon>
        <taxon>Leyella</taxon>
    </lineage>
</organism>
<accession>G6AZ41</accession>
<proteinExistence type="predicted"/>
<protein>
    <submittedName>
        <fullName evidence="1">Uncharacterized protein</fullName>
    </submittedName>
</protein>
<evidence type="ECO:0000313" key="1">
    <source>
        <dbReference type="EMBL" id="EHJ38714.1"/>
    </source>
</evidence>
<reference evidence="1 2" key="1">
    <citation type="submission" date="2011-08" db="EMBL/GenBank/DDBJ databases">
        <authorList>
            <person name="Weinstock G."/>
            <person name="Sodergren E."/>
            <person name="Clifton S."/>
            <person name="Fulton L."/>
            <person name="Fulton B."/>
            <person name="Courtney L."/>
            <person name="Fronick C."/>
            <person name="Harrison M."/>
            <person name="Strong C."/>
            <person name="Farmer C."/>
            <person name="Delahaunty K."/>
            <person name="Markovic C."/>
            <person name="Hall O."/>
            <person name="Minx P."/>
            <person name="Tomlinson C."/>
            <person name="Mitreva M."/>
            <person name="Hou S."/>
            <person name="Chen J."/>
            <person name="Wollam A."/>
            <person name="Pepin K.H."/>
            <person name="Johnson M."/>
            <person name="Bhonagiri V."/>
            <person name="Zhang X."/>
            <person name="Suruliraj S."/>
            <person name="Warren W."/>
            <person name="Chinwalla A."/>
            <person name="Mardis E.R."/>
            <person name="Wilson R.K."/>
        </authorList>
    </citation>
    <scope>NUCLEOTIDE SEQUENCE [LARGE SCALE GENOMIC DNA]</scope>
    <source>
        <strain evidence="1 2">DSM 18206</strain>
    </source>
</reference>
<gene>
    <name evidence="1" type="ORF">HMPREF0673_01904</name>
</gene>
<comment type="caution">
    <text evidence="1">The sequence shown here is derived from an EMBL/GenBank/DDBJ whole genome shotgun (WGS) entry which is preliminary data.</text>
</comment>
<dbReference type="Proteomes" id="UP000004407">
    <property type="component" value="Unassembled WGS sequence"/>
</dbReference>
<name>G6AZ41_9BACT</name>